<comment type="caution">
    <text evidence="11">The sequence shown here is derived from an EMBL/GenBank/DDBJ whole genome shotgun (WGS) entry which is preliminary data.</text>
</comment>
<dbReference type="GO" id="GO:0006302">
    <property type="term" value="P:double-strand break repair"/>
    <property type="evidence" value="ECO:0007669"/>
    <property type="project" value="TreeGrafter"/>
</dbReference>
<keyword evidence="6" id="KW-0227">DNA damage</keyword>
<keyword evidence="8" id="KW-0460">Magnesium</keyword>
<evidence type="ECO:0000256" key="5">
    <source>
        <dbReference type="ARBA" id="ARBA00022723"/>
    </source>
</evidence>
<keyword evidence="5" id="KW-0479">Metal-binding</keyword>
<gene>
    <name evidence="11" type="ORF">RRF57_002698</name>
</gene>
<evidence type="ECO:0000256" key="10">
    <source>
        <dbReference type="ARBA" id="ARBA00023242"/>
    </source>
</evidence>
<evidence type="ECO:0000256" key="3">
    <source>
        <dbReference type="ARBA" id="ARBA00004123"/>
    </source>
</evidence>
<evidence type="ECO:0000256" key="8">
    <source>
        <dbReference type="ARBA" id="ARBA00022842"/>
    </source>
</evidence>
<dbReference type="AlphaFoldDB" id="A0AAN7UFN2"/>
<evidence type="ECO:0000313" key="11">
    <source>
        <dbReference type="EMBL" id="KAK5626982.1"/>
    </source>
</evidence>
<dbReference type="GO" id="GO:0070260">
    <property type="term" value="F:5'-tyrosyl-DNA phosphodiesterase activity"/>
    <property type="evidence" value="ECO:0007669"/>
    <property type="project" value="TreeGrafter"/>
</dbReference>
<evidence type="ECO:0000256" key="6">
    <source>
        <dbReference type="ARBA" id="ARBA00022763"/>
    </source>
</evidence>
<dbReference type="GO" id="GO:0046872">
    <property type="term" value="F:metal ion binding"/>
    <property type="evidence" value="ECO:0007669"/>
    <property type="project" value="UniProtKB-KW"/>
</dbReference>
<dbReference type="Proteomes" id="UP001305414">
    <property type="component" value="Unassembled WGS sequence"/>
</dbReference>
<dbReference type="InterPro" id="IPR036691">
    <property type="entry name" value="Endo/exonu/phosph_ase_sf"/>
</dbReference>
<dbReference type="InterPro" id="IPR051547">
    <property type="entry name" value="TDP2-like"/>
</dbReference>
<dbReference type="GO" id="GO:0003697">
    <property type="term" value="F:single-stranded DNA binding"/>
    <property type="evidence" value="ECO:0007669"/>
    <property type="project" value="TreeGrafter"/>
</dbReference>
<dbReference type="PANTHER" id="PTHR15822:SF4">
    <property type="entry name" value="TYROSYL-DNA PHOSPHODIESTERASE 2"/>
    <property type="match status" value="1"/>
</dbReference>
<keyword evidence="10" id="KW-0539">Nucleus</keyword>
<comment type="cofactor">
    <cofactor evidence="2">
        <name>Mg(2+)</name>
        <dbReference type="ChEBI" id="CHEBI:18420"/>
    </cofactor>
</comment>
<comment type="cofactor">
    <cofactor evidence="1">
        <name>Mn(2+)</name>
        <dbReference type="ChEBI" id="CHEBI:29035"/>
    </cofactor>
</comment>
<keyword evidence="7" id="KW-0378">Hydrolase</keyword>
<keyword evidence="4" id="KW-0540">Nuclease</keyword>
<keyword evidence="12" id="KW-1185">Reference proteome</keyword>
<dbReference type="GO" id="GO:0005737">
    <property type="term" value="C:cytoplasm"/>
    <property type="evidence" value="ECO:0007669"/>
    <property type="project" value="TreeGrafter"/>
</dbReference>
<evidence type="ECO:0000313" key="12">
    <source>
        <dbReference type="Proteomes" id="UP001305414"/>
    </source>
</evidence>
<comment type="subcellular location">
    <subcellularLocation>
        <location evidence="3">Nucleus</location>
    </subcellularLocation>
</comment>
<accession>A0AAN7UFN2</accession>
<protein>
    <submittedName>
        <fullName evidence="11">Uncharacterized protein</fullName>
    </submittedName>
</protein>
<evidence type="ECO:0000256" key="2">
    <source>
        <dbReference type="ARBA" id="ARBA00001946"/>
    </source>
</evidence>
<organism evidence="11 12">
    <name type="scientific">Xylaria bambusicola</name>
    <dbReference type="NCBI Taxonomy" id="326684"/>
    <lineage>
        <taxon>Eukaryota</taxon>
        <taxon>Fungi</taxon>
        <taxon>Dikarya</taxon>
        <taxon>Ascomycota</taxon>
        <taxon>Pezizomycotina</taxon>
        <taxon>Sordariomycetes</taxon>
        <taxon>Xylariomycetidae</taxon>
        <taxon>Xylariales</taxon>
        <taxon>Xylariaceae</taxon>
        <taxon>Xylaria</taxon>
    </lineage>
</organism>
<reference evidence="11 12" key="1">
    <citation type="submission" date="2023-10" db="EMBL/GenBank/DDBJ databases">
        <title>Draft genome sequence of Xylaria bambusicola isolate GMP-LS, the root and basal stem rot pathogen of sugarcane in Indonesia.</title>
        <authorList>
            <person name="Selvaraj P."/>
            <person name="Muralishankar V."/>
            <person name="Muruganantham S."/>
            <person name="Sp S."/>
            <person name="Haryani S."/>
            <person name="Lau K.J.X."/>
            <person name="Naqvi N.I."/>
        </authorList>
    </citation>
    <scope>NUCLEOTIDE SEQUENCE [LARGE SCALE GENOMIC DNA]</scope>
    <source>
        <strain evidence="11">GMP-LS</strain>
    </source>
</reference>
<dbReference type="Gene3D" id="3.60.10.10">
    <property type="entry name" value="Endonuclease/exonuclease/phosphatase"/>
    <property type="match status" value="1"/>
</dbReference>
<evidence type="ECO:0000256" key="1">
    <source>
        <dbReference type="ARBA" id="ARBA00001936"/>
    </source>
</evidence>
<dbReference type="EMBL" id="JAWHQM010000004">
    <property type="protein sequence ID" value="KAK5626982.1"/>
    <property type="molecule type" value="Genomic_DNA"/>
</dbReference>
<evidence type="ECO:0000256" key="7">
    <source>
        <dbReference type="ARBA" id="ARBA00022801"/>
    </source>
</evidence>
<keyword evidence="9" id="KW-0234">DNA repair</keyword>
<dbReference type="PANTHER" id="PTHR15822">
    <property type="entry name" value="TRAF AND TNF RECEPTOR-ASSOCIATED PROTEIN"/>
    <property type="match status" value="1"/>
</dbReference>
<sequence length="323" mass="36437">MSEALKNALEQPELPWRQRVSCVPWEPDSPHPQPMFGFDGTTHNWEEIGTYPPQSQSEAIHEFLEHPLHAPPPTRARMEAALAELQTHIAALPEHRAAMVFLQECVPQDLETIGETAWVRAGFLRTDVDSPHWASRSYGTTTLVDRRLGVVGCFRVHYALTDMGLRRKSVLLAVLDQGGKIVRFCNTHLESLAHEPSFCPPQIALAAKFMHEDGRGFERHPPVGRTLHSDNDLRDAYLELGGQENSEEGYTWGQQAAPELRNMHGCSRMDKIFYCGGVSVQSFSRFGADVEVAEEGERERIMRFEKAWITDHLGIFAEITVLD</sequence>
<evidence type="ECO:0000256" key="4">
    <source>
        <dbReference type="ARBA" id="ARBA00022722"/>
    </source>
</evidence>
<name>A0AAN7UFN2_9PEZI</name>
<proteinExistence type="predicted"/>
<dbReference type="GO" id="GO:0004518">
    <property type="term" value="F:nuclease activity"/>
    <property type="evidence" value="ECO:0007669"/>
    <property type="project" value="UniProtKB-KW"/>
</dbReference>
<dbReference type="GO" id="GO:0005634">
    <property type="term" value="C:nucleus"/>
    <property type="evidence" value="ECO:0007669"/>
    <property type="project" value="UniProtKB-SubCell"/>
</dbReference>
<evidence type="ECO:0000256" key="9">
    <source>
        <dbReference type="ARBA" id="ARBA00023204"/>
    </source>
</evidence>
<dbReference type="SUPFAM" id="SSF56219">
    <property type="entry name" value="DNase I-like"/>
    <property type="match status" value="1"/>
</dbReference>